<keyword evidence="7" id="KW-0732">Signal</keyword>
<keyword evidence="4" id="KW-1134">Transmembrane beta strand</keyword>
<keyword evidence="12" id="KW-0564">Palmitate</keyword>
<evidence type="ECO:0000256" key="14">
    <source>
        <dbReference type="ARBA" id="ARBA00023288"/>
    </source>
</evidence>
<evidence type="ECO:0000256" key="4">
    <source>
        <dbReference type="ARBA" id="ARBA00022452"/>
    </source>
</evidence>
<keyword evidence="10" id="KW-0626">Porin</keyword>
<reference evidence="18 19" key="1">
    <citation type="submission" date="2018-06" db="EMBL/GenBank/DDBJ databases">
        <title>Pedobacter endophyticus sp. nov., an endophytic bacterium isolated from a leaf of Triticum aestivum.</title>
        <authorList>
            <person name="Zhang L."/>
        </authorList>
    </citation>
    <scope>NUCLEOTIDE SEQUENCE [LARGE SCALE GENOMIC DNA]</scope>
    <source>
        <strain evidence="18 19">CM134L-2</strain>
    </source>
</reference>
<dbReference type="Pfam" id="PF02563">
    <property type="entry name" value="Poly_export"/>
    <property type="match status" value="1"/>
</dbReference>
<dbReference type="OrthoDB" id="937431at2"/>
<dbReference type="GO" id="GO:0046930">
    <property type="term" value="C:pore complex"/>
    <property type="evidence" value="ECO:0007669"/>
    <property type="project" value="UniProtKB-KW"/>
</dbReference>
<feature type="transmembrane region" description="Helical" evidence="15">
    <location>
        <begin position="240"/>
        <end position="263"/>
    </location>
</feature>
<dbReference type="RefSeq" id="WP_113647107.1">
    <property type="nucleotide sequence ID" value="NZ_QMHN01000002.1"/>
</dbReference>
<name>A0A443YX86_9SPHI</name>
<evidence type="ECO:0000259" key="17">
    <source>
        <dbReference type="Pfam" id="PF22461"/>
    </source>
</evidence>
<dbReference type="AlphaFoldDB" id="A0A443YX86"/>
<dbReference type="PANTHER" id="PTHR33619">
    <property type="entry name" value="POLYSACCHARIDE EXPORT PROTEIN GFCE-RELATED"/>
    <property type="match status" value="1"/>
</dbReference>
<dbReference type="Pfam" id="PF22461">
    <property type="entry name" value="SLBB_2"/>
    <property type="match status" value="1"/>
</dbReference>
<evidence type="ECO:0000313" key="18">
    <source>
        <dbReference type="EMBL" id="RWU08592.1"/>
    </source>
</evidence>
<evidence type="ECO:0000256" key="13">
    <source>
        <dbReference type="ARBA" id="ARBA00023237"/>
    </source>
</evidence>
<keyword evidence="3" id="KW-0813">Transport</keyword>
<dbReference type="GO" id="GO:0006811">
    <property type="term" value="P:monoatomic ion transport"/>
    <property type="evidence" value="ECO:0007669"/>
    <property type="project" value="UniProtKB-KW"/>
</dbReference>
<keyword evidence="19" id="KW-1185">Reference proteome</keyword>
<accession>A0A443YX86</accession>
<evidence type="ECO:0000256" key="10">
    <source>
        <dbReference type="ARBA" id="ARBA00023114"/>
    </source>
</evidence>
<evidence type="ECO:0000256" key="3">
    <source>
        <dbReference type="ARBA" id="ARBA00022448"/>
    </source>
</evidence>
<evidence type="ECO:0000313" key="19">
    <source>
        <dbReference type="Proteomes" id="UP000284120"/>
    </source>
</evidence>
<dbReference type="GO" id="GO:0009279">
    <property type="term" value="C:cell outer membrane"/>
    <property type="evidence" value="ECO:0007669"/>
    <property type="project" value="UniProtKB-SubCell"/>
</dbReference>
<dbReference type="PANTHER" id="PTHR33619:SF3">
    <property type="entry name" value="POLYSACCHARIDE EXPORT PROTEIN GFCE-RELATED"/>
    <property type="match status" value="1"/>
</dbReference>
<sequence>MNYNRLSLTTTLIFIGFAVFFLSSCSFKGRQALLKTPYDADTVKTVRVINSNTEAPGYYNLIKPEDELAIRNVQDMSLIVKLPEGANNNTAQTYTTFKVDANGEIVLPKIGTIKVAGLNRSQAAKAIQKAYETKELNAPLIDVRIANAYVVMLGEVSRQGKYIIEREDYQLIDLLADAGGLTPNANNKMLRIFRGDRANPEIIMVNLNDYNFLKDPKLKLQAKDVIYIEPRRAAANSQNFQAYSTFIQIGFVVVNTLLLIYSITK</sequence>
<comment type="subcellular location">
    <subcellularLocation>
        <location evidence="1">Cell outer membrane</location>
        <topology evidence="1">Multi-pass membrane protein</topology>
    </subcellularLocation>
</comment>
<comment type="similarity">
    <text evidence="2">Belongs to the BexD/CtrA/VexA family.</text>
</comment>
<feature type="domain" description="Polysaccharide export protein N-terminal" evidence="16">
    <location>
        <begin position="60"/>
        <end position="145"/>
    </location>
</feature>
<dbReference type="InterPro" id="IPR054765">
    <property type="entry name" value="SLBB_dom"/>
</dbReference>
<dbReference type="Gene3D" id="3.10.560.10">
    <property type="entry name" value="Outer membrane lipoprotein wza domain like"/>
    <property type="match status" value="1"/>
</dbReference>
<evidence type="ECO:0000259" key="16">
    <source>
        <dbReference type="Pfam" id="PF02563"/>
    </source>
</evidence>
<evidence type="ECO:0000256" key="9">
    <source>
        <dbReference type="ARBA" id="ARBA00023065"/>
    </source>
</evidence>
<organism evidence="18 19">
    <name type="scientific">Pedobacter chitinilyticus</name>
    <dbReference type="NCBI Taxonomy" id="2233776"/>
    <lineage>
        <taxon>Bacteria</taxon>
        <taxon>Pseudomonadati</taxon>
        <taxon>Bacteroidota</taxon>
        <taxon>Sphingobacteriia</taxon>
        <taxon>Sphingobacteriales</taxon>
        <taxon>Sphingobacteriaceae</taxon>
        <taxon>Pedobacter</taxon>
    </lineage>
</organism>
<keyword evidence="11 15" id="KW-0472">Membrane</keyword>
<dbReference type="InterPro" id="IPR003715">
    <property type="entry name" value="Poly_export_N"/>
</dbReference>
<dbReference type="Proteomes" id="UP000284120">
    <property type="component" value="Unassembled WGS sequence"/>
</dbReference>
<protein>
    <recommendedName>
        <fullName evidence="20">Polysaccharide export protein</fullName>
    </recommendedName>
</protein>
<gene>
    <name evidence="18" type="ORF">DPV69_09490</name>
</gene>
<dbReference type="GO" id="GO:0015288">
    <property type="term" value="F:porin activity"/>
    <property type="evidence" value="ECO:0007669"/>
    <property type="project" value="UniProtKB-KW"/>
</dbReference>
<evidence type="ECO:0000256" key="6">
    <source>
        <dbReference type="ARBA" id="ARBA00022692"/>
    </source>
</evidence>
<feature type="domain" description="SLBB" evidence="17">
    <location>
        <begin position="150"/>
        <end position="228"/>
    </location>
</feature>
<dbReference type="EMBL" id="SAYW01000002">
    <property type="protein sequence ID" value="RWU08592.1"/>
    <property type="molecule type" value="Genomic_DNA"/>
</dbReference>
<keyword evidence="8" id="KW-0625">Polysaccharide transport</keyword>
<comment type="caution">
    <text evidence="18">The sequence shown here is derived from an EMBL/GenBank/DDBJ whole genome shotgun (WGS) entry which is preliminary data.</text>
</comment>
<evidence type="ECO:0000256" key="5">
    <source>
        <dbReference type="ARBA" id="ARBA00022597"/>
    </source>
</evidence>
<keyword evidence="13" id="KW-0998">Cell outer membrane</keyword>
<keyword evidence="9" id="KW-0406">Ion transport</keyword>
<dbReference type="InterPro" id="IPR049712">
    <property type="entry name" value="Poly_export"/>
</dbReference>
<evidence type="ECO:0000256" key="12">
    <source>
        <dbReference type="ARBA" id="ARBA00023139"/>
    </source>
</evidence>
<dbReference type="PROSITE" id="PS51257">
    <property type="entry name" value="PROKAR_LIPOPROTEIN"/>
    <property type="match status" value="1"/>
</dbReference>
<proteinExistence type="inferred from homology"/>
<evidence type="ECO:0000256" key="7">
    <source>
        <dbReference type="ARBA" id="ARBA00022729"/>
    </source>
</evidence>
<dbReference type="GO" id="GO:0015159">
    <property type="term" value="F:polysaccharide transmembrane transporter activity"/>
    <property type="evidence" value="ECO:0007669"/>
    <property type="project" value="InterPro"/>
</dbReference>
<keyword evidence="5" id="KW-0762">Sugar transport</keyword>
<evidence type="ECO:0000256" key="8">
    <source>
        <dbReference type="ARBA" id="ARBA00023047"/>
    </source>
</evidence>
<evidence type="ECO:0000256" key="1">
    <source>
        <dbReference type="ARBA" id="ARBA00004571"/>
    </source>
</evidence>
<evidence type="ECO:0008006" key="20">
    <source>
        <dbReference type="Google" id="ProtNLM"/>
    </source>
</evidence>
<keyword evidence="6 15" id="KW-0812">Transmembrane</keyword>
<evidence type="ECO:0000256" key="15">
    <source>
        <dbReference type="SAM" id="Phobius"/>
    </source>
</evidence>
<feature type="transmembrane region" description="Helical" evidence="15">
    <location>
        <begin position="6"/>
        <end position="27"/>
    </location>
</feature>
<keyword evidence="15" id="KW-1133">Transmembrane helix</keyword>
<keyword evidence="14" id="KW-0449">Lipoprotein</keyword>
<evidence type="ECO:0000256" key="11">
    <source>
        <dbReference type="ARBA" id="ARBA00023136"/>
    </source>
</evidence>
<evidence type="ECO:0000256" key="2">
    <source>
        <dbReference type="ARBA" id="ARBA00009450"/>
    </source>
</evidence>